<dbReference type="PROSITE" id="PS50885">
    <property type="entry name" value="HAMP"/>
    <property type="match status" value="1"/>
</dbReference>
<sequence length="305" mass="34757">MFKIKTSFQDAKINDKFNTLLIIALIFGIILSGVTLSNILYQRAQHEVTIQAELFMETMNSLRVYTQERVNPWLKPKLSDVPEFIPEAIPTFSVKKVSRHLTQTPAYKNFSYKDATLNPTNLEDKANEFETKLIEKFKLDPKRLEISGFHSDEKGDRFYTARPFIVKEQRCLECHSTPEKAPQSLINTYGENGFGWNLGDIVAAQMVYVPSEDVFNNARKAIFKMMAVVIFIFIAVILLINHLLKKVVIARVRNIANTANAISKGDMTSNFKESSKDEIGLLAIAFERMKSSLLIAMDLLNQQPR</sequence>
<feature type="domain" description="HAMP" evidence="2">
    <location>
        <begin position="246"/>
        <end position="298"/>
    </location>
</feature>
<dbReference type="InterPro" id="IPR003660">
    <property type="entry name" value="HAMP_dom"/>
</dbReference>
<keyword evidence="1" id="KW-0812">Transmembrane</keyword>
<dbReference type="InterPro" id="IPR021796">
    <property type="entry name" value="Tll0287-like_dom"/>
</dbReference>
<evidence type="ECO:0000259" key="2">
    <source>
        <dbReference type="PROSITE" id="PS50885"/>
    </source>
</evidence>
<dbReference type="CDD" id="cd06225">
    <property type="entry name" value="HAMP"/>
    <property type="match status" value="1"/>
</dbReference>
<accession>A0A1Z4LRR8</accession>
<dbReference type="EMBL" id="AP018227">
    <property type="protein sequence ID" value="BAY83942.1"/>
    <property type="molecule type" value="Genomic_DNA"/>
</dbReference>
<dbReference type="GO" id="GO:0016020">
    <property type="term" value="C:membrane"/>
    <property type="evidence" value="ECO:0007669"/>
    <property type="project" value="InterPro"/>
</dbReference>
<dbReference type="Proteomes" id="UP000218418">
    <property type="component" value="Chromosome"/>
</dbReference>
<proteinExistence type="predicted"/>
<keyword evidence="4" id="KW-1185">Reference proteome</keyword>
<dbReference type="OrthoDB" id="114218at2"/>
<keyword evidence="1" id="KW-1133">Transmembrane helix</keyword>
<dbReference type="SUPFAM" id="SSF158472">
    <property type="entry name" value="HAMP domain-like"/>
    <property type="match status" value="1"/>
</dbReference>
<evidence type="ECO:0000313" key="4">
    <source>
        <dbReference type="Proteomes" id="UP000218418"/>
    </source>
</evidence>
<evidence type="ECO:0000313" key="3">
    <source>
        <dbReference type="EMBL" id="BAY83942.1"/>
    </source>
</evidence>
<feature type="transmembrane region" description="Helical" evidence="1">
    <location>
        <begin position="20"/>
        <end position="41"/>
    </location>
</feature>
<dbReference type="Pfam" id="PF00672">
    <property type="entry name" value="HAMP"/>
    <property type="match status" value="1"/>
</dbReference>
<organism evidence="3 4">
    <name type="scientific">Calothrix parasitica NIES-267</name>
    <dbReference type="NCBI Taxonomy" id="1973488"/>
    <lineage>
        <taxon>Bacteria</taxon>
        <taxon>Bacillati</taxon>
        <taxon>Cyanobacteriota</taxon>
        <taxon>Cyanophyceae</taxon>
        <taxon>Nostocales</taxon>
        <taxon>Calotrichaceae</taxon>
        <taxon>Calothrix</taxon>
    </lineage>
</organism>
<reference evidence="3 4" key="1">
    <citation type="submission" date="2017-06" db="EMBL/GenBank/DDBJ databases">
        <title>Genome sequencing of cyanobaciteial culture collection at National Institute for Environmental Studies (NIES).</title>
        <authorList>
            <person name="Hirose Y."/>
            <person name="Shimura Y."/>
            <person name="Fujisawa T."/>
            <person name="Nakamura Y."/>
            <person name="Kawachi M."/>
        </authorList>
    </citation>
    <scope>NUCLEOTIDE SEQUENCE [LARGE SCALE GENOMIC DNA]</scope>
    <source>
        <strain evidence="3 4">NIES-267</strain>
    </source>
</reference>
<feature type="transmembrane region" description="Helical" evidence="1">
    <location>
        <begin position="221"/>
        <end position="244"/>
    </location>
</feature>
<dbReference type="Pfam" id="PF11845">
    <property type="entry name" value="Tll0287-like"/>
    <property type="match status" value="1"/>
</dbReference>
<dbReference type="AlphaFoldDB" id="A0A1Z4LRR8"/>
<protein>
    <submittedName>
        <fullName evidence="3">Sensor protein</fullName>
    </submittedName>
</protein>
<name>A0A1Z4LRR8_9CYAN</name>
<dbReference type="Gene3D" id="6.10.340.10">
    <property type="match status" value="1"/>
</dbReference>
<dbReference type="GO" id="GO:0007165">
    <property type="term" value="P:signal transduction"/>
    <property type="evidence" value="ECO:0007669"/>
    <property type="project" value="InterPro"/>
</dbReference>
<evidence type="ECO:0000256" key="1">
    <source>
        <dbReference type="SAM" id="Phobius"/>
    </source>
</evidence>
<gene>
    <name evidence="3" type="ORF">NIES267_34360</name>
</gene>
<keyword evidence="1" id="KW-0472">Membrane</keyword>
<dbReference type="SMART" id="SM00304">
    <property type="entry name" value="HAMP"/>
    <property type="match status" value="1"/>
</dbReference>